<evidence type="ECO:0000256" key="2">
    <source>
        <dbReference type="SAM" id="SignalP"/>
    </source>
</evidence>
<reference evidence="3 4" key="1">
    <citation type="journal article" date="2006" name="Proc. Natl. Acad. Sci. U.S.A.">
        <title>Burkholderia xenovorans LB400 harbors a multi-replicon, 9.73-Mbp genome shaped for versatility.</title>
        <authorList>
            <person name="Chain P.S."/>
            <person name="Denef V.J."/>
            <person name="Konstantinidis K.T."/>
            <person name="Vergez L.M."/>
            <person name="Agullo L."/>
            <person name="Reyes V.L."/>
            <person name="Hauser L."/>
            <person name="Cordova M."/>
            <person name="Gomez L."/>
            <person name="Gonzalez M."/>
            <person name="Land M."/>
            <person name="Lao V."/>
            <person name="Larimer F."/>
            <person name="LiPuma J.J."/>
            <person name="Mahenthiralingam E."/>
            <person name="Malfatti S.A."/>
            <person name="Marx C.J."/>
            <person name="Parnell J.J."/>
            <person name="Ramette A."/>
            <person name="Richardson P."/>
            <person name="Seeger M."/>
            <person name="Smith D."/>
            <person name="Spilker T."/>
            <person name="Sul W.J."/>
            <person name="Tsoi T.V."/>
            <person name="Ulrich L.E."/>
            <person name="Zhulin I.B."/>
            <person name="Tiedje J.M."/>
        </authorList>
    </citation>
    <scope>NUCLEOTIDE SEQUENCE [LARGE SCALE GENOMIC DNA]</scope>
    <source>
        <strain evidence="3 4">LB400</strain>
    </source>
</reference>
<keyword evidence="2" id="KW-0732">Signal</keyword>
<dbReference type="EMBL" id="CP000271">
    <property type="protein sequence ID" value="ABE34999.1"/>
    <property type="molecule type" value="Genomic_DNA"/>
</dbReference>
<feature type="compositionally biased region" description="Polar residues" evidence="1">
    <location>
        <begin position="126"/>
        <end position="143"/>
    </location>
</feature>
<gene>
    <name evidence="3" type="ORF">Bxe_B0955</name>
</gene>
<feature type="signal peptide" evidence="2">
    <location>
        <begin position="1"/>
        <end position="47"/>
    </location>
</feature>
<dbReference type="eggNOG" id="ENOG5032JR7">
    <property type="taxonomic scope" value="Bacteria"/>
</dbReference>
<protein>
    <submittedName>
        <fullName evidence="3">Uncharacterized protein</fullName>
    </submittedName>
</protein>
<accession>Q13LP0</accession>
<proteinExistence type="predicted"/>
<evidence type="ECO:0000313" key="4">
    <source>
        <dbReference type="Proteomes" id="UP000001817"/>
    </source>
</evidence>
<evidence type="ECO:0000313" key="3">
    <source>
        <dbReference type="EMBL" id="ABE34999.1"/>
    </source>
</evidence>
<dbReference type="AlphaFoldDB" id="Q13LP0"/>
<dbReference type="STRING" id="266265.Bxe_B0955"/>
<feature type="chain" id="PRO_5004182482" evidence="2">
    <location>
        <begin position="48"/>
        <end position="153"/>
    </location>
</feature>
<dbReference type="KEGG" id="bxe:Bxe_B0955"/>
<sequence length="153" mass="16409">MLWWIGEFRKLSGRGVRNQQPGRNKKMKFRHIATSALLAAMSCTALAADENACATLVGTTHSAPSQSFQVRDGEPVDLVSGTRTIHGKLLVFGDSGVFRAYWQPDDSPEKYVLANAGVNAVRLVSSPTQGTPAPNGQPGTSMEPQRVLSCPAL</sequence>
<dbReference type="Proteomes" id="UP000001817">
    <property type="component" value="Chromosome 2"/>
</dbReference>
<feature type="region of interest" description="Disordered" evidence="1">
    <location>
        <begin position="126"/>
        <end position="145"/>
    </location>
</feature>
<organism evidence="3 4">
    <name type="scientific">Paraburkholderia xenovorans (strain LB400)</name>
    <dbReference type="NCBI Taxonomy" id="266265"/>
    <lineage>
        <taxon>Bacteria</taxon>
        <taxon>Pseudomonadati</taxon>
        <taxon>Pseudomonadota</taxon>
        <taxon>Betaproteobacteria</taxon>
        <taxon>Burkholderiales</taxon>
        <taxon>Burkholderiaceae</taxon>
        <taxon>Paraburkholderia</taxon>
    </lineage>
</organism>
<evidence type="ECO:0000256" key="1">
    <source>
        <dbReference type="SAM" id="MobiDB-lite"/>
    </source>
</evidence>
<keyword evidence="4" id="KW-1185">Reference proteome</keyword>
<name>Q13LP0_PARXL</name>